<accession>A0A835RRF0</accession>
<dbReference type="EMBL" id="JADCNM010000002">
    <property type="protein sequence ID" value="KAG0493411.1"/>
    <property type="molecule type" value="Genomic_DNA"/>
</dbReference>
<dbReference type="OrthoDB" id="1917565at2759"/>
<evidence type="ECO:0000313" key="5">
    <source>
        <dbReference type="Proteomes" id="UP000639772"/>
    </source>
</evidence>
<feature type="compositionally biased region" description="Low complexity" evidence="1">
    <location>
        <begin position="55"/>
        <end position="69"/>
    </location>
</feature>
<gene>
    <name evidence="3" type="ORF">HPP92_004405</name>
    <name evidence="2" type="ORF">HPP92_004821</name>
</gene>
<name>A0A835RRF0_VANPL</name>
<feature type="region of interest" description="Disordered" evidence="1">
    <location>
        <begin position="21"/>
        <end position="69"/>
    </location>
</feature>
<reference evidence="4 5" key="1">
    <citation type="journal article" date="2020" name="Nat. Food">
        <title>A phased Vanilla planifolia genome enables genetic improvement of flavour and production.</title>
        <authorList>
            <person name="Hasing T."/>
            <person name="Tang H."/>
            <person name="Brym M."/>
            <person name="Khazi F."/>
            <person name="Huang T."/>
            <person name="Chambers A.H."/>
        </authorList>
    </citation>
    <scope>NUCLEOTIDE SEQUENCE [LARGE SCALE GENOMIC DNA]</scope>
    <source>
        <tissue evidence="3">Leaf</tissue>
    </source>
</reference>
<protein>
    <submittedName>
        <fullName evidence="3">Uncharacterized protein</fullName>
    </submittedName>
</protein>
<evidence type="ECO:0000313" key="2">
    <source>
        <dbReference type="EMBL" id="KAG0491423.1"/>
    </source>
</evidence>
<dbReference type="EMBL" id="JADCNL010000002">
    <property type="protein sequence ID" value="KAG0491423.1"/>
    <property type="molecule type" value="Genomic_DNA"/>
</dbReference>
<sequence>MARPSRGLKVKNSFKRCPPRRIRIVYDDPEATDSSEDEGGENSQRRRTVHEFRVASRPHSTASASSASSPIPGRIRLIDGVRVWSWRKRPDEVILPAESHGFWLGSCSTQVEAIVICGEEKETCSSTGLEVFVADAGDRSGEYFPSPASMLETSAVESGLLSTTYQKMPFVCLPEETAAQGVGSFVSFGFESCDWTGELWFRSPRADQRTVEWASTDEVENFFAS</sequence>
<proteinExistence type="predicted"/>
<evidence type="ECO:0000256" key="1">
    <source>
        <dbReference type="SAM" id="MobiDB-lite"/>
    </source>
</evidence>
<keyword evidence="4" id="KW-1185">Reference proteome</keyword>
<dbReference type="Proteomes" id="UP000639772">
    <property type="component" value="Unassembled WGS sequence"/>
</dbReference>
<evidence type="ECO:0000313" key="3">
    <source>
        <dbReference type="EMBL" id="KAG0493411.1"/>
    </source>
</evidence>
<comment type="caution">
    <text evidence="3">The sequence shown here is derived from an EMBL/GenBank/DDBJ whole genome shotgun (WGS) entry which is preliminary data.</text>
</comment>
<organism evidence="3 5">
    <name type="scientific">Vanilla planifolia</name>
    <name type="common">Vanilla</name>
    <dbReference type="NCBI Taxonomy" id="51239"/>
    <lineage>
        <taxon>Eukaryota</taxon>
        <taxon>Viridiplantae</taxon>
        <taxon>Streptophyta</taxon>
        <taxon>Embryophyta</taxon>
        <taxon>Tracheophyta</taxon>
        <taxon>Spermatophyta</taxon>
        <taxon>Magnoliopsida</taxon>
        <taxon>Liliopsida</taxon>
        <taxon>Asparagales</taxon>
        <taxon>Orchidaceae</taxon>
        <taxon>Vanilloideae</taxon>
        <taxon>Vanilleae</taxon>
        <taxon>Vanilla</taxon>
    </lineage>
</organism>
<evidence type="ECO:0000313" key="4">
    <source>
        <dbReference type="Proteomes" id="UP000636800"/>
    </source>
</evidence>
<feature type="compositionally biased region" description="Acidic residues" evidence="1">
    <location>
        <begin position="27"/>
        <end position="40"/>
    </location>
</feature>
<dbReference type="AlphaFoldDB" id="A0A835RRF0"/>
<dbReference type="Proteomes" id="UP000636800">
    <property type="component" value="Chromosome 2"/>
</dbReference>